<sequence>MFLQRAVMSLEVAAHAAACDDITVELIIVLSRCSRHDAAWMAAYHNDVFTCVRIVHSEADCLGVARNDAIAQSAGTNFLIFNGYDLLSTDAFVRLIRKITRTPKPTIVIPEYSVHFGQDPYVERFFDLSVISPLGLMRNHYYPNVFLAPRALFETVQFQRVPDHAAPEQEDWTFLCDAVAAGYDIVAAPNTLFFKRQSGAGLSSRVRNASHYRIPMTNLFASERFRGAIQSGPGADIATPENDDWRAETRSFVSGDVYRKLISEMNVIDPSVSISSYYPQRLVADPQPTRFPADLYLMIWAALEGSTYTDIFFLPALAVGGSEKYLIQVMHSLVANDRQTRILVICHDPNPGPINVDHLPPGTDLLDLWNLGHPIERDDHFVVLAALLCAASSARIHLKTSGFIFNFFSMGYGVVLNRHKVIYYRFCDDRHALDNDIITGPNRFNFIVENFSAIDLIVSDHQKLIEYDRDRLRIQPDKWACLRAYCPVTVTADQVICARMKTNSRVLWASRLVWQKNPLMLVLISEILSAQNIPVTVDIYGSSASDSDPFDPAAFEGCSHLNYKGPYRRFVDIDASLYDAFIYTSMFDGLPNVVLEAMATGLPVIAPDIDGIPEVVQHKETGFIVPSCNNQLEIAEKYVKYIYQIWTDHDLRVRTSQNCISFLERFHSQETHRLNVLSLYGSKLS</sequence>
<evidence type="ECO:0000313" key="1">
    <source>
        <dbReference type="EMBL" id="SIR51733.1"/>
    </source>
</evidence>
<protein>
    <submittedName>
        <fullName evidence="1">Glycosyltransferase involved in cell wall bisynthesis</fullName>
    </submittedName>
</protein>
<keyword evidence="2" id="KW-1185">Reference proteome</keyword>
<organism evidence="1 2">
    <name type="scientific">Acidiphilium rubrum</name>
    <dbReference type="NCBI Taxonomy" id="526"/>
    <lineage>
        <taxon>Bacteria</taxon>
        <taxon>Pseudomonadati</taxon>
        <taxon>Pseudomonadota</taxon>
        <taxon>Alphaproteobacteria</taxon>
        <taxon>Acetobacterales</taxon>
        <taxon>Acidocellaceae</taxon>
        <taxon>Acidiphilium</taxon>
    </lineage>
</organism>
<gene>
    <name evidence="1" type="ORF">SAMN05421828_14412</name>
</gene>
<dbReference type="Gene3D" id="3.90.550.10">
    <property type="entry name" value="Spore Coat Polysaccharide Biosynthesis Protein SpsA, Chain A"/>
    <property type="match status" value="1"/>
</dbReference>
<evidence type="ECO:0000313" key="2">
    <source>
        <dbReference type="Proteomes" id="UP000186308"/>
    </source>
</evidence>
<dbReference type="PANTHER" id="PTHR12526">
    <property type="entry name" value="GLYCOSYLTRANSFERASE"/>
    <property type="match status" value="1"/>
</dbReference>
<accession>A0A8G2CNX3</accession>
<dbReference type="InterPro" id="IPR029044">
    <property type="entry name" value="Nucleotide-diphossugar_trans"/>
</dbReference>
<dbReference type="GO" id="GO:0016740">
    <property type="term" value="F:transferase activity"/>
    <property type="evidence" value="ECO:0007669"/>
    <property type="project" value="UniProtKB-KW"/>
</dbReference>
<dbReference type="Pfam" id="PF13692">
    <property type="entry name" value="Glyco_trans_1_4"/>
    <property type="match status" value="1"/>
</dbReference>
<dbReference type="AlphaFoldDB" id="A0A8G2CNX3"/>
<name>A0A8G2CNX3_ACIRU</name>
<dbReference type="SUPFAM" id="SSF53756">
    <property type="entry name" value="UDP-Glycosyltransferase/glycogen phosphorylase"/>
    <property type="match status" value="1"/>
</dbReference>
<dbReference type="Gene3D" id="3.40.50.2000">
    <property type="entry name" value="Glycogen Phosphorylase B"/>
    <property type="match status" value="1"/>
</dbReference>
<dbReference type="SUPFAM" id="SSF53448">
    <property type="entry name" value="Nucleotide-diphospho-sugar transferases"/>
    <property type="match status" value="1"/>
</dbReference>
<comment type="caution">
    <text evidence="1">The sequence shown here is derived from an EMBL/GenBank/DDBJ whole genome shotgun (WGS) entry which is preliminary data.</text>
</comment>
<keyword evidence="1" id="KW-0808">Transferase</keyword>
<dbReference type="Proteomes" id="UP000186308">
    <property type="component" value="Unassembled WGS sequence"/>
</dbReference>
<proteinExistence type="predicted"/>
<dbReference type="PANTHER" id="PTHR12526:SF630">
    <property type="entry name" value="GLYCOSYLTRANSFERASE"/>
    <property type="match status" value="1"/>
</dbReference>
<reference evidence="1 2" key="1">
    <citation type="submission" date="2017-01" db="EMBL/GenBank/DDBJ databases">
        <authorList>
            <person name="Varghese N."/>
            <person name="Submissions S."/>
        </authorList>
    </citation>
    <scope>NUCLEOTIDE SEQUENCE [LARGE SCALE GENOMIC DNA]</scope>
    <source>
        <strain evidence="1 2">ATCC 35905</strain>
    </source>
</reference>
<dbReference type="EMBL" id="FTNE01000044">
    <property type="protein sequence ID" value="SIR51733.1"/>
    <property type="molecule type" value="Genomic_DNA"/>
</dbReference>